<reference evidence="1 2" key="1">
    <citation type="submission" date="2020-08" db="EMBL/GenBank/DDBJ databases">
        <title>Novel species isolated from subtropical streams in China.</title>
        <authorList>
            <person name="Lu H."/>
        </authorList>
    </citation>
    <scope>NUCLEOTIDE SEQUENCE [LARGE SCALE GENOMIC DNA]</scope>
    <source>
        <strain evidence="1 2">CCTCC AB 2015119</strain>
    </source>
</reference>
<dbReference type="EMBL" id="JACOFT010000002">
    <property type="protein sequence ID" value="MBC3811436.1"/>
    <property type="molecule type" value="Genomic_DNA"/>
</dbReference>
<dbReference type="Proteomes" id="UP000637632">
    <property type="component" value="Unassembled WGS sequence"/>
</dbReference>
<gene>
    <name evidence="1" type="ORF">H8K26_08305</name>
</gene>
<comment type="caution">
    <text evidence="1">The sequence shown here is derived from an EMBL/GenBank/DDBJ whole genome shotgun (WGS) entry which is preliminary data.</text>
</comment>
<evidence type="ECO:0000313" key="2">
    <source>
        <dbReference type="Proteomes" id="UP000637632"/>
    </source>
</evidence>
<sequence>MCLCTASVNAHATPWLRCVVGYAGSTQLIETGVTNDPYSVESVDINGRFKFKAVMNGSASAINYIKLYAFFQTRSADVPIHQATYYPPFQLSKQETPFTPKNSIYAGDVERELQYQCTLEDKQP</sequence>
<name>A0ABR6XF01_9BURK</name>
<organism evidence="1 2">
    <name type="scientific">Undibacterium aquatile</name>
    <dbReference type="NCBI Taxonomy" id="1537398"/>
    <lineage>
        <taxon>Bacteria</taxon>
        <taxon>Pseudomonadati</taxon>
        <taxon>Pseudomonadota</taxon>
        <taxon>Betaproteobacteria</taxon>
        <taxon>Burkholderiales</taxon>
        <taxon>Oxalobacteraceae</taxon>
        <taxon>Undibacterium</taxon>
    </lineage>
</organism>
<proteinExistence type="predicted"/>
<keyword evidence="2" id="KW-1185">Reference proteome</keyword>
<accession>A0ABR6XF01</accession>
<evidence type="ECO:0000313" key="1">
    <source>
        <dbReference type="EMBL" id="MBC3811436.1"/>
    </source>
</evidence>
<protein>
    <submittedName>
        <fullName evidence="1">Uncharacterized protein</fullName>
    </submittedName>
</protein>